<feature type="compositionally biased region" description="Polar residues" evidence="1">
    <location>
        <begin position="11"/>
        <end position="21"/>
    </location>
</feature>
<dbReference type="Proteomes" id="UP000176998">
    <property type="component" value="Unassembled WGS sequence"/>
</dbReference>
<evidence type="ECO:0000313" key="2">
    <source>
        <dbReference type="EMBL" id="OHF00214.1"/>
    </source>
</evidence>
<sequence>MSLCNPPAPSTPTEGSSTSAGEGQEPRRQYIKTS</sequence>
<dbReference type="AlphaFoldDB" id="A0A1G4BFP7"/>
<gene>
    <name evidence="2" type="ORF">CORC01_04403</name>
</gene>
<reference evidence="2 3" key="1">
    <citation type="submission" date="2016-09" db="EMBL/GenBank/DDBJ databases">
        <authorList>
            <person name="Capua I."/>
            <person name="De Benedictis P."/>
            <person name="Joannis T."/>
            <person name="Lombin L.H."/>
            <person name="Cattoli G."/>
        </authorList>
    </citation>
    <scope>NUCLEOTIDE SEQUENCE [LARGE SCALE GENOMIC DNA]</scope>
    <source>
        <strain evidence="2 3">IMI 309357</strain>
    </source>
</reference>
<evidence type="ECO:0000256" key="1">
    <source>
        <dbReference type="SAM" id="MobiDB-lite"/>
    </source>
</evidence>
<organism evidence="2 3">
    <name type="scientific">Colletotrichum orchidophilum</name>
    <dbReference type="NCBI Taxonomy" id="1209926"/>
    <lineage>
        <taxon>Eukaryota</taxon>
        <taxon>Fungi</taxon>
        <taxon>Dikarya</taxon>
        <taxon>Ascomycota</taxon>
        <taxon>Pezizomycotina</taxon>
        <taxon>Sordariomycetes</taxon>
        <taxon>Hypocreomycetidae</taxon>
        <taxon>Glomerellales</taxon>
        <taxon>Glomerellaceae</taxon>
        <taxon>Colletotrichum</taxon>
    </lineage>
</organism>
<dbReference type="EMBL" id="MJBS01000029">
    <property type="protein sequence ID" value="OHF00214.1"/>
    <property type="molecule type" value="Genomic_DNA"/>
</dbReference>
<dbReference type="GeneID" id="34557560"/>
<dbReference type="RefSeq" id="XP_022477358.1">
    <property type="nucleotide sequence ID" value="XM_022616050.1"/>
</dbReference>
<keyword evidence="3" id="KW-1185">Reference proteome</keyword>
<name>A0A1G4BFP7_9PEZI</name>
<evidence type="ECO:0000313" key="3">
    <source>
        <dbReference type="Proteomes" id="UP000176998"/>
    </source>
</evidence>
<feature type="compositionally biased region" description="Pro residues" evidence="1">
    <location>
        <begin position="1"/>
        <end position="10"/>
    </location>
</feature>
<proteinExistence type="predicted"/>
<protein>
    <submittedName>
        <fullName evidence="2">Uncharacterized protein</fullName>
    </submittedName>
</protein>
<feature type="region of interest" description="Disordered" evidence="1">
    <location>
        <begin position="1"/>
        <end position="34"/>
    </location>
</feature>
<comment type="caution">
    <text evidence="2">The sequence shown here is derived from an EMBL/GenBank/DDBJ whole genome shotgun (WGS) entry which is preliminary data.</text>
</comment>
<accession>A0A1G4BFP7</accession>